<organism evidence="2 3">
    <name type="scientific">Aequorivita viscosa</name>
    <dbReference type="NCBI Taxonomy" id="797419"/>
    <lineage>
        <taxon>Bacteria</taxon>
        <taxon>Pseudomonadati</taxon>
        <taxon>Bacteroidota</taxon>
        <taxon>Flavobacteriia</taxon>
        <taxon>Flavobacteriales</taxon>
        <taxon>Flavobacteriaceae</taxon>
        <taxon>Aequorivita</taxon>
    </lineage>
</organism>
<dbReference type="InterPro" id="IPR025139">
    <property type="entry name" value="DUF4062"/>
</dbReference>
<reference evidence="3" key="1">
    <citation type="submission" date="2016-11" db="EMBL/GenBank/DDBJ databases">
        <authorList>
            <person name="Varghese N."/>
            <person name="Submissions S."/>
        </authorList>
    </citation>
    <scope>NUCLEOTIDE SEQUENCE [LARGE SCALE GENOMIC DNA]</scope>
    <source>
        <strain evidence="3">DSM 26349</strain>
    </source>
</reference>
<protein>
    <recommendedName>
        <fullName evidence="1">DUF4062 domain-containing protein</fullName>
    </recommendedName>
</protein>
<proteinExistence type="predicted"/>
<dbReference type="Pfam" id="PF13271">
    <property type="entry name" value="DUF4062"/>
    <property type="match status" value="1"/>
</dbReference>
<feature type="domain" description="DUF4062" evidence="1">
    <location>
        <begin position="9"/>
        <end position="102"/>
    </location>
</feature>
<evidence type="ECO:0000313" key="3">
    <source>
        <dbReference type="Proteomes" id="UP000184172"/>
    </source>
</evidence>
<keyword evidence="3" id="KW-1185">Reference proteome</keyword>
<dbReference type="RefSeq" id="WP_073221501.1">
    <property type="nucleotide sequence ID" value="NZ_FNNS01000031.1"/>
</dbReference>
<gene>
    <name evidence="2" type="ORF">SAMN04487908_1328</name>
</gene>
<dbReference type="OrthoDB" id="6249026at2"/>
<sequence length="879" mass="102727">MELLKIYKCFISSPGDCKEEREICEEIIKEINNGLAEYLGINFKLFMWEYDVLPDMGKNGQEIIDESIKKSNYDIFIGIMKNRFGHPTKKAGSGTEHEFNDALERKKKSNNSIPKIIFFFGKDNIDIDHPDIDKIVVQRKLVKKFKSNIQDKGLYVDFENKNEFKKQLKEKLELFIKENSPLSNPDEKAEEVDLIIENLNQDLENSLKTYNEKSPIWIEPIISSKREIPNNPNKNLENKIEISSIIEEPKDIIIKAPTEFGLTSLAHYLKLQAWKKGKTFLYLNAKDTKKHKVIKDLKKEANEYYKKEILEIDCIILDAVCFEELGMMPLIKNVCSELTEIPIIILNTLDNNFFLKSDEDDKVEIKRTFTNYYLLPLPKNELRSVVNSYAKDKELIDDNDTILEKVTKDLETLNLHRTVKNCLSVLRASSRIGSEYSPVNRTKLLETILSTIFEDYEIPTYYDKKPDIKDCNYVLGYFCQYLVEKNDFEFNESTFKTVLKSFCEQNYIDLDLSYLLNLLIDNSILTHNKFTQTIYFRNSYWVFYFIAQRMKMNKEFLESIYSQKKYVDYPEIIEFYTGIDRNREDAIKILNKDICETLKIVKAKVNIPDTINPYKSISWKPEIESLEREEKKIGEDVVSSGLPDEVKDKYSDKYYDQIKPYHQVINTVLRDYSFLVLMRQISASSRALRNSDFVDHKIRTELLNNITVAWLEMNKLLIALSPILGDKGSASFEGAKFHLVEEDFNKFNSVEERRKAVLLAIPSNIVKFFKDDLFSTKMGPLLIKKAENESNSLIKHELMLLLTAERPKHWNKVIDNYIINLDKNSFYLSDVLSVLNYNIDFSATELGDKRILNLLARKCRAKHLYQKKNPDLGLINKMK</sequence>
<name>A0A1M6N7Y7_9FLAO</name>
<dbReference type="Proteomes" id="UP000184172">
    <property type="component" value="Unassembled WGS sequence"/>
</dbReference>
<evidence type="ECO:0000313" key="2">
    <source>
        <dbReference type="EMBL" id="SHJ91772.1"/>
    </source>
</evidence>
<accession>A0A1M6N7Y7</accession>
<dbReference type="EMBL" id="FQYV01000032">
    <property type="protein sequence ID" value="SHJ91772.1"/>
    <property type="molecule type" value="Genomic_DNA"/>
</dbReference>
<dbReference type="AlphaFoldDB" id="A0A1M6N7Y7"/>
<dbReference type="STRING" id="797419.SAMN05216556_13116"/>
<evidence type="ECO:0000259" key="1">
    <source>
        <dbReference type="Pfam" id="PF13271"/>
    </source>
</evidence>